<dbReference type="InterPro" id="IPR001633">
    <property type="entry name" value="EAL_dom"/>
</dbReference>
<dbReference type="NCBIfam" id="TIGR00254">
    <property type="entry name" value="GGDEF"/>
    <property type="match status" value="1"/>
</dbReference>
<proteinExistence type="predicted"/>
<dbReference type="EMBL" id="AXCW01000032">
    <property type="protein sequence ID" value="EYR64441.1"/>
    <property type="molecule type" value="Genomic_DNA"/>
</dbReference>
<feature type="region of interest" description="Disordered" evidence="1">
    <location>
        <begin position="468"/>
        <end position="500"/>
    </location>
</feature>
<dbReference type="SMART" id="SM00267">
    <property type="entry name" value="GGDEF"/>
    <property type="match status" value="1"/>
</dbReference>
<evidence type="ECO:0000256" key="2">
    <source>
        <dbReference type="SAM" id="Phobius"/>
    </source>
</evidence>
<dbReference type="InterPro" id="IPR050706">
    <property type="entry name" value="Cyclic-di-GMP_PDE-like"/>
</dbReference>
<dbReference type="InterPro" id="IPR029787">
    <property type="entry name" value="Nucleotide_cyclase"/>
</dbReference>
<keyword evidence="2" id="KW-1133">Transmembrane helix</keyword>
<protein>
    <submittedName>
        <fullName evidence="5">Diguanylate cyclase</fullName>
    </submittedName>
</protein>
<organism evidence="5 6">
    <name type="scientific">Actinotalea ferrariae CF5-4</name>
    <dbReference type="NCBI Taxonomy" id="948458"/>
    <lineage>
        <taxon>Bacteria</taxon>
        <taxon>Bacillati</taxon>
        <taxon>Actinomycetota</taxon>
        <taxon>Actinomycetes</taxon>
        <taxon>Micrococcales</taxon>
        <taxon>Cellulomonadaceae</taxon>
        <taxon>Actinotalea</taxon>
    </lineage>
</organism>
<sequence length="500" mass="53263">MTVLTAVRLVDGVVLSGDEVAVALVAVATLVLVPVLLVLALLHDRRRLHRTPEPDVVPHSTPTWDDLTGLPGRVETQAHVGAAHARARQALGRMAVVVVDVQRLHEVNGRHGRTGGDLLLRSAADRLVAVAGSRAFVARTGGDQFTVVLEEPVTDADLLGLARDLGTAVTGPHGEELRFWVGASVWSPGEPADGEQLLADAELALAQARCARRPGEAPSSAFYEAPLRDRVERRERLRRDLLSAVDDGDIVAVFQPVSDTTTLDVVGLEALARWHRSGLLLEPAQWWDLADEDLVARIGLLVLRAARAVTERSGLPVAVNVASTHLEQPDFVAAVEEAWGEGLWDRLTLEITESDALADVVAAERALSRLVARGVRVAIDDFGTGYNSLARLGSLPLHVLKVDRSFVQRVVTTEGAAVVQAIVSLARAHRLDVVAEGVEEPEQLAALSAMGVPTVQGFLLGRPSRTVPRRAHAAPPLGGRARTAPGHPARDPVLSPAASA</sequence>
<dbReference type="CDD" id="cd01948">
    <property type="entry name" value="EAL"/>
    <property type="match status" value="1"/>
</dbReference>
<dbReference type="Gene3D" id="3.30.70.270">
    <property type="match status" value="1"/>
</dbReference>
<feature type="domain" description="EAL" evidence="3">
    <location>
        <begin position="234"/>
        <end position="477"/>
    </location>
</feature>
<dbReference type="InterPro" id="IPR043128">
    <property type="entry name" value="Rev_trsase/Diguanyl_cyclase"/>
</dbReference>
<feature type="transmembrane region" description="Helical" evidence="2">
    <location>
        <begin position="20"/>
        <end position="42"/>
    </location>
</feature>
<feature type="domain" description="GGDEF" evidence="4">
    <location>
        <begin position="92"/>
        <end position="224"/>
    </location>
</feature>
<accession>A0A021VTG0</accession>
<dbReference type="SMART" id="SM00052">
    <property type="entry name" value="EAL"/>
    <property type="match status" value="1"/>
</dbReference>
<dbReference type="Proteomes" id="UP000019753">
    <property type="component" value="Unassembled WGS sequence"/>
</dbReference>
<name>A0A021VTG0_9CELL</name>
<keyword evidence="6" id="KW-1185">Reference proteome</keyword>
<dbReference type="GO" id="GO:0071111">
    <property type="term" value="F:cyclic-guanylate-specific phosphodiesterase activity"/>
    <property type="evidence" value="ECO:0007669"/>
    <property type="project" value="InterPro"/>
</dbReference>
<dbReference type="PANTHER" id="PTHR33121">
    <property type="entry name" value="CYCLIC DI-GMP PHOSPHODIESTERASE PDEF"/>
    <property type="match status" value="1"/>
</dbReference>
<dbReference type="Gene3D" id="3.20.20.450">
    <property type="entry name" value="EAL domain"/>
    <property type="match status" value="1"/>
</dbReference>
<dbReference type="OrthoDB" id="23692at2"/>
<dbReference type="Pfam" id="PF00563">
    <property type="entry name" value="EAL"/>
    <property type="match status" value="1"/>
</dbReference>
<comment type="caution">
    <text evidence="5">The sequence shown here is derived from an EMBL/GenBank/DDBJ whole genome shotgun (WGS) entry which is preliminary data.</text>
</comment>
<dbReference type="PROSITE" id="PS50883">
    <property type="entry name" value="EAL"/>
    <property type="match status" value="1"/>
</dbReference>
<dbReference type="PANTHER" id="PTHR33121:SF70">
    <property type="entry name" value="SIGNALING PROTEIN YKOW"/>
    <property type="match status" value="1"/>
</dbReference>
<reference evidence="5 6" key="1">
    <citation type="submission" date="2014-01" db="EMBL/GenBank/DDBJ databases">
        <title>Actinotalea ferrariae CF5-4.</title>
        <authorList>
            <person name="Chen F."/>
            <person name="Li Y."/>
            <person name="Wang G."/>
        </authorList>
    </citation>
    <scope>NUCLEOTIDE SEQUENCE [LARGE SCALE GENOMIC DNA]</scope>
    <source>
        <strain evidence="5 6">CF5-4</strain>
    </source>
</reference>
<evidence type="ECO:0000313" key="6">
    <source>
        <dbReference type="Proteomes" id="UP000019753"/>
    </source>
</evidence>
<evidence type="ECO:0000259" key="4">
    <source>
        <dbReference type="PROSITE" id="PS50887"/>
    </source>
</evidence>
<keyword evidence="2" id="KW-0812">Transmembrane</keyword>
<evidence type="ECO:0000313" key="5">
    <source>
        <dbReference type="EMBL" id="EYR64441.1"/>
    </source>
</evidence>
<dbReference type="AlphaFoldDB" id="A0A021VTG0"/>
<dbReference type="SUPFAM" id="SSF55073">
    <property type="entry name" value="Nucleotide cyclase"/>
    <property type="match status" value="1"/>
</dbReference>
<dbReference type="InterPro" id="IPR000160">
    <property type="entry name" value="GGDEF_dom"/>
</dbReference>
<dbReference type="InterPro" id="IPR035919">
    <property type="entry name" value="EAL_sf"/>
</dbReference>
<evidence type="ECO:0000259" key="3">
    <source>
        <dbReference type="PROSITE" id="PS50883"/>
    </source>
</evidence>
<dbReference type="Pfam" id="PF00990">
    <property type="entry name" value="GGDEF"/>
    <property type="match status" value="1"/>
</dbReference>
<keyword evidence="2" id="KW-0472">Membrane</keyword>
<evidence type="ECO:0000256" key="1">
    <source>
        <dbReference type="SAM" id="MobiDB-lite"/>
    </source>
</evidence>
<dbReference type="RefSeq" id="WP_052022404.1">
    <property type="nucleotide sequence ID" value="NZ_AXCW01000032.1"/>
</dbReference>
<dbReference type="PROSITE" id="PS50887">
    <property type="entry name" value="GGDEF"/>
    <property type="match status" value="1"/>
</dbReference>
<dbReference type="SUPFAM" id="SSF141868">
    <property type="entry name" value="EAL domain-like"/>
    <property type="match status" value="1"/>
</dbReference>
<gene>
    <name evidence="5" type="ORF">N866_10900</name>
</gene>